<protein>
    <recommendedName>
        <fullName evidence="5">Dipeptidyl-peptidase</fullName>
        <ecNumber evidence="5">3.4.14.-</ecNumber>
    </recommendedName>
</protein>
<dbReference type="RefSeq" id="WP_013762749.1">
    <property type="nucleotide sequence ID" value="NC_015510.1"/>
</dbReference>
<keyword evidence="7" id="KW-1185">Reference proteome</keyword>
<dbReference type="PANTHER" id="PTHR38469:SF1">
    <property type="entry name" value="PERIPLASMIC PEPTIDASE SUBFAMILY S1B"/>
    <property type="match status" value="1"/>
</dbReference>
<accession>F4KVY7</accession>
<evidence type="ECO:0000256" key="2">
    <source>
        <dbReference type="ARBA" id="ARBA00022729"/>
    </source>
</evidence>
<keyword evidence="2" id="KW-0732">Signal</keyword>
<proteinExistence type="inferred from homology"/>
<reference key="2">
    <citation type="submission" date="2011-04" db="EMBL/GenBank/DDBJ databases">
        <title>Complete sequence of chromosome of Haliscomenobacter hydrossis DSM 1100.</title>
        <authorList>
            <consortium name="US DOE Joint Genome Institute (JGI-PGF)"/>
            <person name="Lucas S."/>
            <person name="Han J."/>
            <person name="Lapidus A."/>
            <person name="Bruce D."/>
            <person name="Goodwin L."/>
            <person name="Pitluck S."/>
            <person name="Peters L."/>
            <person name="Kyrpides N."/>
            <person name="Mavromatis K."/>
            <person name="Ivanova N."/>
            <person name="Ovchinnikova G."/>
            <person name="Pagani I."/>
            <person name="Daligault H."/>
            <person name="Detter J.C."/>
            <person name="Han C."/>
            <person name="Land M."/>
            <person name="Hauser L."/>
            <person name="Markowitz V."/>
            <person name="Cheng J.-F."/>
            <person name="Hugenholtz P."/>
            <person name="Woyke T."/>
            <person name="Wu D."/>
            <person name="Verbarg S."/>
            <person name="Frueling A."/>
            <person name="Brambilla E."/>
            <person name="Klenk H.-P."/>
            <person name="Eisen J.A."/>
        </authorList>
    </citation>
    <scope>NUCLEOTIDE SEQUENCE</scope>
    <source>
        <strain>DSM 1100</strain>
    </source>
</reference>
<dbReference type="GO" id="GO:0006508">
    <property type="term" value="P:proteolysis"/>
    <property type="evidence" value="ECO:0007669"/>
    <property type="project" value="UniProtKB-KW"/>
</dbReference>
<dbReference type="STRING" id="760192.Halhy_0273"/>
<comment type="function">
    <text evidence="5">Catalyzes the removal of dipeptides from the N-terminus of oligopeptides.</text>
</comment>
<comment type="similarity">
    <text evidence="5">Belongs to the peptidase S46 family.</text>
</comment>
<name>F4KVY7_HALH1</name>
<dbReference type="PANTHER" id="PTHR38469">
    <property type="entry name" value="PERIPLASMIC PEPTIDASE SUBFAMILY S1B"/>
    <property type="match status" value="1"/>
</dbReference>
<evidence type="ECO:0000313" key="6">
    <source>
        <dbReference type="EMBL" id="AEE48185.1"/>
    </source>
</evidence>
<dbReference type="EMBL" id="CP002691">
    <property type="protein sequence ID" value="AEE48185.1"/>
    <property type="molecule type" value="Genomic_DNA"/>
</dbReference>
<dbReference type="EC" id="3.4.14.-" evidence="5"/>
<dbReference type="Pfam" id="PF10459">
    <property type="entry name" value="Peptidase_S46"/>
    <property type="match status" value="3"/>
</dbReference>
<evidence type="ECO:0000256" key="4">
    <source>
        <dbReference type="ARBA" id="ARBA00022825"/>
    </source>
</evidence>
<dbReference type="GO" id="GO:0070009">
    <property type="term" value="F:serine-type aminopeptidase activity"/>
    <property type="evidence" value="ECO:0007669"/>
    <property type="project" value="UniProtKB-UniRule"/>
</dbReference>
<evidence type="ECO:0000256" key="5">
    <source>
        <dbReference type="RuleBase" id="RU366067"/>
    </source>
</evidence>
<organism evidence="6 7">
    <name type="scientific">Haliscomenobacter hydrossis (strain ATCC 27775 / DSM 1100 / LMG 10767 / O)</name>
    <dbReference type="NCBI Taxonomy" id="760192"/>
    <lineage>
        <taxon>Bacteria</taxon>
        <taxon>Pseudomonadati</taxon>
        <taxon>Bacteroidota</taxon>
        <taxon>Saprospiria</taxon>
        <taxon>Saprospirales</taxon>
        <taxon>Haliscomenobacteraceae</taxon>
        <taxon>Haliscomenobacter</taxon>
    </lineage>
</organism>
<dbReference type="HOGENOM" id="CLU_414918_0_0_10"/>
<keyword evidence="3 5" id="KW-0378">Hydrolase</keyword>
<dbReference type="GO" id="GO:0008239">
    <property type="term" value="F:dipeptidyl-peptidase activity"/>
    <property type="evidence" value="ECO:0007669"/>
    <property type="project" value="UniProtKB-UniRule"/>
</dbReference>
<dbReference type="KEGG" id="hhy:Halhy_0273"/>
<evidence type="ECO:0000256" key="1">
    <source>
        <dbReference type="ARBA" id="ARBA00022670"/>
    </source>
</evidence>
<keyword evidence="5" id="KW-0031">Aminopeptidase</keyword>
<dbReference type="GO" id="GO:0043171">
    <property type="term" value="P:peptide catabolic process"/>
    <property type="evidence" value="ECO:0007669"/>
    <property type="project" value="UniProtKB-UniRule"/>
</dbReference>
<dbReference type="AlphaFoldDB" id="F4KVY7"/>
<gene>
    <name evidence="6" type="ordered locus">Halhy_0273</name>
</gene>
<keyword evidence="4 5" id="KW-0720">Serine protease</keyword>
<dbReference type="InterPro" id="IPR019500">
    <property type="entry name" value="Pep_S46"/>
</dbReference>
<reference evidence="6 7" key="1">
    <citation type="journal article" date="2011" name="Stand. Genomic Sci.">
        <title>Complete genome sequence of Haliscomenobacter hydrossis type strain (O).</title>
        <authorList>
            <consortium name="US DOE Joint Genome Institute (JGI-PGF)"/>
            <person name="Daligault H."/>
            <person name="Lapidus A."/>
            <person name="Zeytun A."/>
            <person name="Nolan M."/>
            <person name="Lucas S."/>
            <person name="Del Rio T.G."/>
            <person name="Tice H."/>
            <person name="Cheng J.F."/>
            <person name="Tapia R."/>
            <person name="Han C."/>
            <person name="Goodwin L."/>
            <person name="Pitluck S."/>
            <person name="Liolios K."/>
            <person name="Pagani I."/>
            <person name="Ivanova N."/>
            <person name="Huntemann M."/>
            <person name="Mavromatis K."/>
            <person name="Mikhailova N."/>
            <person name="Pati A."/>
            <person name="Chen A."/>
            <person name="Palaniappan K."/>
            <person name="Land M."/>
            <person name="Hauser L."/>
            <person name="Brambilla E.M."/>
            <person name="Rohde M."/>
            <person name="Verbarg S."/>
            <person name="Goker M."/>
            <person name="Bristow J."/>
            <person name="Eisen J.A."/>
            <person name="Markowitz V."/>
            <person name="Hugenholtz P."/>
            <person name="Kyrpides N.C."/>
            <person name="Klenk H.P."/>
            <person name="Woyke T."/>
        </authorList>
    </citation>
    <scope>NUCLEOTIDE SEQUENCE [LARGE SCALE GENOMIC DNA]</scope>
    <source>
        <strain evidence="7">ATCC 27775 / DSM 1100 / LMG 10767 / O</strain>
    </source>
</reference>
<sequence>MQNALSIFFSHRFHADYRTDFTQKNLCKICEKNLHEICVKEKSPIQGIKNYVILLFFFTINFALHAQEGFWSIDQIPQVQEKLQAAGLVFPLEKLTTAKQDGLANAVIRFAYGNAVFLNAQGLAFGILSPSVVPDSIWPLMETNQGVWLAQSGQEIPLKGFPAEVYVNSKPLKDQRLEPGQAFFFTSYETQPDGSSYAIETHLAGAQSSQVVEQRYKRYTALQLIGVIRLPLEDTQEQQIGVLLRIHASPEKAQNAETLAAATPYIPLGKHELNQPNHVVLGHPRGSSIHRLGFELDCALEMAKCHQDLDRALGAYVTRQPFITEDGVFRYYEDQQLLAQALPKRAIQEAEFRHQLSQRPELKSRYGTLLDSCRLAFQDLKRYVPAQVYTKGIVYSPCSFFEAVRLFTMWRGRMGTSAHRLPSPEESQYFPEVFNRLPATENELLLPGLLQRYYQNLPAEHLAPYAVRQAVYANKDYARLSETLLIKSKFSQPELISDWLNEDFLSNIDVLAVDPAVQLVDSMLQFFADKVVPAMGKARQKAYRKADELRLAMGEVVPNYPAYPDADHSLRLSYGTLLDGSTESTPYLLSNAHVLEDQLGSPVLNQEGKLIGIVKGLTTAALGNAYFYDPESSRAQIWTIESIRKRIQAHPFGADLLREWQ</sequence>
<keyword evidence="1 5" id="KW-0645">Protease</keyword>
<evidence type="ECO:0000313" key="7">
    <source>
        <dbReference type="Proteomes" id="UP000008461"/>
    </source>
</evidence>
<dbReference type="Proteomes" id="UP000008461">
    <property type="component" value="Chromosome"/>
</dbReference>
<evidence type="ECO:0000256" key="3">
    <source>
        <dbReference type="ARBA" id="ARBA00022801"/>
    </source>
</evidence>